<evidence type="ECO:0000313" key="1">
    <source>
        <dbReference type="EMBL" id="KAG8174573.1"/>
    </source>
</evidence>
<organism evidence="1 2">
    <name type="scientific">Oedothorax gibbosus</name>
    <dbReference type="NCBI Taxonomy" id="931172"/>
    <lineage>
        <taxon>Eukaryota</taxon>
        <taxon>Metazoa</taxon>
        <taxon>Ecdysozoa</taxon>
        <taxon>Arthropoda</taxon>
        <taxon>Chelicerata</taxon>
        <taxon>Arachnida</taxon>
        <taxon>Araneae</taxon>
        <taxon>Araneomorphae</taxon>
        <taxon>Entelegynae</taxon>
        <taxon>Araneoidea</taxon>
        <taxon>Linyphiidae</taxon>
        <taxon>Erigoninae</taxon>
        <taxon>Oedothorax</taxon>
    </lineage>
</organism>
<dbReference type="EMBL" id="JAFNEN010001188">
    <property type="protein sequence ID" value="KAG8174573.1"/>
    <property type="molecule type" value="Genomic_DNA"/>
</dbReference>
<comment type="caution">
    <text evidence="1">The sequence shown here is derived from an EMBL/GenBank/DDBJ whole genome shotgun (WGS) entry which is preliminary data.</text>
</comment>
<sequence length="74" mass="8231">MEIQGKGDRNVPVLLAPAMKNAIEVALKWRDFVGVDPANDYLFARCSYGAKLHYRGSNCINKFSLESGVKCQKP</sequence>
<dbReference type="Proteomes" id="UP000827092">
    <property type="component" value="Unassembled WGS sequence"/>
</dbReference>
<dbReference type="PANTHER" id="PTHR33480:SF1">
    <property type="entry name" value="TYR RECOMBINASE DOMAIN-CONTAINING PROTEIN"/>
    <property type="match status" value="1"/>
</dbReference>
<dbReference type="PANTHER" id="PTHR33480">
    <property type="entry name" value="SET DOMAIN-CONTAINING PROTEIN-RELATED"/>
    <property type="match status" value="1"/>
</dbReference>
<gene>
    <name evidence="1" type="ORF">JTE90_022439</name>
</gene>
<evidence type="ECO:0000313" key="2">
    <source>
        <dbReference type="Proteomes" id="UP000827092"/>
    </source>
</evidence>
<reference evidence="1 2" key="1">
    <citation type="journal article" date="2022" name="Nat. Ecol. Evol.">
        <title>A masculinizing supergene underlies an exaggerated male reproductive morph in a spider.</title>
        <authorList>
            <person name="Hendrickx F."/>
            <person name="De Corte Z."/>
            <person name="Sonet G."/>
            <person name="Van Belleghem S.M."/>
            <person name="Kostlbacher S."/>
            <person name="Vangestel C."/>
        </authorList>
    </citation>
    <scope>NUCLEOTIDE SEQUENCE [LARGE SCALE GENOMIC DNA]</scope>
    <source>
        <strain evidence="1">W744_W776</strain>
    </source>
</reference>
<dbReference type="AlphaFoldDB" id="A0AAV6TSJ8"/>
<protein>
    <submittedName>
        <fullName evidence="1">Uncharacterized protein</fullName>
    </submittedName>
</protein>
<name>A0AAV6TSJ8_9ARAC</name>
<accession>A0AAV6TSJ8</accession>
<keyword evidence="2" id="KW-1185">Reference proteome</keyword>
<proteinExistence type="predicted"/>